<dbReference type="RefSeq" id="WP_249848958.1">
    <property type="nucleotide sequence ID" value="NZ_JAMGBD010000002.1"/>
</dbReference>
<comment type="caution">
    <text evidence="2">The sequence shown here is derived from an EMBL/GenBank/DDBJ whole genome shotgun (WGS) entry which is preliminary data.</text>
</comment>
<keyword evidence="1" id="KW-0812">Transmembrane</keyword>
<keyword evidence="1" id="KW-0472">Membrane</keyword>
<protein>
    <submittedName>
        <fullName evidence="2">Uncharacterized protein</fullName>
    </submittedName>
</protein>
<dbReference type="EMBL" id="JAMGBD010000002">
    <property type="protein sequence ID" value="MCL6684552.1"/>
    <property type="molecule type" value="Genomic_DNA"/>
</dbReference>
<organism evidence="2 3">
    <name type="scientific">Sphingomonas alba</name>
    <dbReference type="NCBI Taxonomy" id="2908208"/>
    <lineage>
        <taxon>Bacteria</taxon>
        <taxon>Pseudomonadati</taxon>
        <taxon>Pseudomonadota</taxon>
        <taxon>Alphaproteobacteria</taxon>
        <taxon>Sphingomonadales</taxon>
        <taxon>Sphingomonadaceae</taxon>
        <taxon>Sphingomonas</taxon>
    </lineage>
</organism>
<feature type="transmembrane region" description="Helical" evidence="1">
    <location>
        <begin position="30"/>
        <end position="49"/>
    </location>
</feature>
<keyword evidence="3" id="KW-1185">Reference proteome</keyword>
<sequence length="77" mass="8497">MDLKALGYLISTVSVILLGIVAWPKPDEPQWKAVLVAIGMLTSIGGMGFRWLSHRKEKAVIAYARRESERAKSEGKA</sequence>
<accession>A0ABT0RPJ1</accession>
<evidence type="ECO:0000313" key="3">
    <source>
        <dbReference type="Proteomes" id="UP001165363"/>
    </source>
</evidence>
<evidence type="ECO:0000313" key="2">
    <source>
        <dbReference type="EMBL" id="MCL6684552.1"/>
    </source>
</evidence>
<gene>
    <name evidence="2" type="ORF">LZ536_11665</name>
</gene>
<name>A0ABT0RPJ1_9SPHN</name>
<dbReference type="Proteomes" id="UP001165363">
    <property type="component" value="Unassembled WGS sequence"/>
</dbReference>
<evidence type="ECO:0000256" key="1">
    <source>
        <dbReference type="SAM" id="Phobius"/>
    </source>
</evidence>
<proteinExistence type="predicted"/>
<feature type="transmembrane region" description="Helical" evidence="1">
    <location>
        <begin position="5"/>
        <end position="24"/>
    </location>
</feature>
<keyword evidence="1" id="KW-1133">Transmembrane helix</keyword>
<reference evidence="2" key="1">
    <citation type="submission" date="2022-05" db="EMBL/GenBank/DDBJ databases">
        <authorList>
            <person name="Jo J.-H."/>
            <person name="Im W.-T."/>
        </authorList>
    </citation>
    <scope>NUCLEOTIDE SEQUENCE</scope>
    <source>
        <strain evidence="2">SE158</strain>
    </source>
</reference>